<organism evidence="2 3">
    <name type="scientific">Cucumis melo var. makuwa</name>
    <name type="common">Oriental melon</name>
    <dbReference type="NCBI Taxonomy" id="1194695"/>
    <lineage>
        <taxon>Eukaryota</taxon>
        <taxon>Viridiplantae</taxon>
        <taxon>Streptophyta</taxon>
        <taxon>Embryophyta</taxon>
        <taxon>Tracheophyta</taxon>
        <taxon>Spermatophyta</taxon>
        <taxon>Magnoliopsida</taxon>
        <taxon>eudicotyledons</taxon>
        <taxon>Gunneridae</taxon>
        <taxon>Pentapetalae</taxon>
        <taxon>rosids</taxon>
        <taxon>fabids</taxon>
        <taxon>Cucurbitales</taxon>
        <taxon>Cucurbitaceae</taxon>
        <taxon>Benincaseae</taxon>
        <taxon>Cucumis</taxon>
    </lineage>
</organism>
<dbReference type="InterPro" id="IPR019557">
    <property type="entry name" value="AminoTfrase-like_pln_mobile"/>
</dbReference>
<evidence type="ECO:0000313" key="2">
    <source>
        <dbReference type="EMBL" id="TYK15875.1"/>
    </source>
</evidence>
<dbReference type="Proteomes" id="UP000321947">
    <property type="component" value="Unassembled WGS sequence"/>
</dbReference>
<sequence length="243" mass="27813">MPVDSIQSNTQTIGLSYHSPKFARMRTYLKDPVDQELPESIMKWIGKSMINHSDALSGKGLPGWVHVVRLTFDYCTGRALETRNPYISYALWGVHDHAGGCYSAVGVASGQGAFDRIIEFQELPPDADVVNIQRYARVYIMQLIGGFLFADKSNTLVHCMFLQFIFDFDQAGTYAWGAVTLAWLYRELCRVNHAQSLEITGPLMLVQVWAYDRFPIIVPQRPLQHSDGRSLSFRYYFIYMFFK</sequence>
<dbReference type="EMBL" id="SSTD01008459">
    <property type="protein sequence ID" value="TYK15875.1"/>
    <property type="molecule type" value="Genomic_DNA"/>
</dbReference>
<evidence type="ECO:0000259" key="1">
    <source>
        <dbReference type="Pfam" id="PF10536"/>
    </source>
</evidence>
<dbReference type="GO" id="GO:0010073">
    <property type="term" value="P:meristem maintenance"/>
    <property type="evidence" value="ECO:0007669"/>
    <property type="project" value="InterPro"/>
</dbReference>
<accession>A0A5D3CWN0</accession>
<reference evidence="2 3" key="1">
    <citation type="submission" date="2019-08" db="EMBL/GenBank/DDBJ databases">
        <title>Draft genome sequences of two oriental melons (Cucumis melo L. var makuwa).</title>
        <authorList>
            <person name="Kwon S.-Y."/>
        </authorList>
    </citation>
    <scope>NUCLEOTIDE SEQUENCE [LARGE SCALE GENOMIC DNA]</scope>
    <source>
        <strain evidence="3">cv. Chang Bougi</strain>
        <tissue evidence="2">Leaf</tissue>
    </source>
</reference>
<proteinExistence type="predicted"/>
<dbReference type="InterPro" id="IPR044824">
    <property type="entry name" value="MAIN-like"/>
</dbReference>
<dbReference type="Pfam" id="PF10536">
    <property type="entry name" value="PMD"/>
    <property type="match status" value="1"/>
</dbReference>
<gene>
    <name evidence="2" type="ORF">E5676_scaffold637G00530</name>
</gene>
<dbReference type="AlphaFoldDB" id="A0A5D3CWN0"/>
<feature type="domain" description="Aminotransferase-like plant mobile" evidence="1">
    <location>
        <begin position="130"/>
        <end position="226"/>
    </location>
</feature>
<protein>
    <submittedName>
        <fullName evidence="2">Serine/threonine-protein phosphatase 7 long form-like protein</fullName>
    </submittedName>
</protein>
<evidence type="ECO:0000313" key="3">
    <source>
        <dbReference type="Proteomes" id="UP000321947"/>
    </source>
</evidence>
<dbReference type="PANTHER" id="PTHR46033">
    <property type="entry name" value="PROTEIN MAIN-LIKE 2"/>
    <property type="match status" value="1"/>
</dbReference>
<name>A0A5D3CWN0_CUCMM</name>
<dbReference type="PANTHER" id="PTHR46033:SF8">
    <property type="entry name" value="PROTEIN MAINTENANCE OF MERISTEMS-LIKE"/>
    <property type="match status" value="1"/>
</dbReference>
<comment type="caution">
    <text evidence="2">The sequence shown here is derived from an EMBL/GenBank/DDBJ whole genome shotgun (WGS) entry which is preliminary data.</text>
</comment>